<dbReference type="EMBL" id="GGEC01074662">
    <property type="protein sequence ID" value="MBX55146.1"/>
    <property type="molecule type" value="Transcribed_RNA"/>
</dbReference>
<sequence length="26" mass="2967">MNIYYYSLVEEAIAVVSISINNLGKY</sequence>
<proteinExistence type="predicted"/>
<reference evidence="1" key="1">
    <citation type="submission" date="2018-02" db="EMBL/GenBank/DDBJ databases">
        <title>Rhizophora mucronata_Transcriptome.</title>
        <authorList>
            <person name="Meera S.P."/>
            <person name="Sreeshan A."/>
            <person name="Augustine A."/>
        </authorList>
    </citation>
    <scope>NUCLEOTIDE SEQUENCE</scope>
    <source>
        <tissue evidence="1">Leaf</tissue>
    </source>
</reference>
<accession>A0A2P2PK74</accession>
<organism evidence="1">
    <name type="scientific">Rhizophora mucronata</name>
    <name type="common">Asiatic mangrove</name>
    <dbReference type="NCBI Taxonomy" id="61149"/>
    <lineage>
        <taxon>Eukaryota</taxon>
        <taxon>Viridiplantae</taxon>
        <taxon>Streptophyta</taxon>
        <taxon>Embryophyta</taxon>
        <taxon>Tracheophyta</taxon>
        <taxon>Spermatophyta</taxon>
        <taxon>Magnoliopsida</taxon>
        <taxon>eudicotyledons</taxon>
        <taxon>Gunneridae</taxon>
        <taxon>Pentapetalae</taxon>
        <taxon>rosids</taxon>
        <taxon>fabids</taxon>
        <taxon>Malpighiales</taxon>
        <taxon>Rhizophoraceae</taxon>
        <taxon>Rhizophora</taxon>
    </lineage>
</organism>
<name>A0A2P2PK74_RHIMU</name>
<evidence type="ECO:0000313" key="1">
    <source>
        <dbReference type="EMBL" id="MBX55146.1"/>
    </source>
</evidence>
<protein>
    <submittedName>
        <fullName evidence="1">Uncharacterized protein</fullName>
    </submittedName>
</protein>
<dbReference type="AlphaFoldDB" id="A0A2P2PK74"/>